<keyword evidence="8" id="KW-1185">Reference proteome</keyword>
<evidence type="ECO:0000313" key="8">
    <source>
        <dbReference type="Proteomes" id="UP000887226"/>
    </source>
</evidence>
<organism evidence="7 8">
    <name type="scientific">Calycina marina</name>
    <dbReference type="NCBI Taxonomy" id="1763456"/>
    <lineage>
        <taxon>Eukaryota</taxon>
        <taxon>Fungi</taxon>
        <taxon>Dikarya</taxon>
        <taxon>Ascomycota</taxon>
        <taxon>Pezizomycotina</taxon>
        <taxon>Leotiomycetes</taxon>
        <taxon>Helotiales</taxon>
        <taxon>Pezizellaceae</taxon>
        <taxon>Calycina</taxon>
    </lineage>
</organism>
<dbReference type="PROSITE" id="PS00518">
    <property type="entry name" value="ZF_RING_1"/>
    <property type="match status" value="1"/>
</dbReference>
<dbReference type="InterPro" id="IPR017907">
    <property type="entry name" value="Znf_RING_CS"/>
</dbReference>
<dbReference type="InterPro" id="IPR001841">
    <property type="entry name" value="Znf_RING"/>
</dbReference>
<feature type="region of interest" description="Disordered" evidence="5">
    <location>
        <begin position="541"/>
        <end position="573"/>
    </location>
</feature>
<dbReference type="SUPFAM" id="SSF57850">
    <property type="entry name" value="RING/U-box"/>
    <property type="match status" value="1"/>
</dbReference>
<dbReference type="InterPro" id="IPR013083">
    <property type="entry name" value="Znf_RING/FYVE/PHD"/>
</dbReference>
<feature type="compositionally biased region" description="Basic residues" evidence="5">
    <location>
        <begin position="557"/>
        <end position="573"/>
    </location>
</feature>
<dbReference type="EMBL" id="MU253751">
    <property type="protein sequence ID" value="KAG9248312.1"/>
    <property type="molecule type" value="Genomic_DNA"/>
</dbReference>
<dbReference type="PANTHER" id="PTHR23327:SF42">
    <property type="entry name" value="LON PEPTIDASE N-TERMINAL DOMAIN AND RING FINGER PROTEIN C14F5.10C"/>
    <property type="match status" value="1"/>
</dbReference>
<protein>
    <recommendedName>
        <fullName evidence="6">RING-type domain-containing protein</fullName>
    </recommendedName>
</protein>
<feature type="compositionally biased region" description="Pro residues" evidence="5">
    <location>
        <begin position="640"/>
        <end position="651"/>
    </location>
</feature>
<gene>
    <name evidence="7" type="ORF">BJ878DRAFT_476572</name>
</gene>
<dbReference type="GO" id="GO:0061630">
    <property type="term" value="F:ubiquitin protein ligase activity"/>
    <property type="evidence" value="ECO:0007669"/>
    <property type="project" value="TreeGrafter"/>
</dbReference>
<evidence type="ECO:0000256" key="5">
    <source>
        <dbReference type="SAM" id="MobiDB-lite"/>
    </source>
</evidence>
<evidence type="ECO:0000256" key="2">
    <source>
        <dbReference type="ARBA" id="ARBA00022771"/>
    </source>
</evidence>
<feature type="compositionally biased region" description="Basic and acidic residues" evidence="5">
    <location>
        <begin position="622"/>
        <end position="639"/>
    </location>
</feature>
<dbReference type="SMART" id="SM00184">
    <property type="entry name" value="RING"/>
    <property type="match status" value="1"/>
</dbReference>
<feature type="compositionally biased region" description="Acidic residues" evidence="5">
    <location>
        <begin position="326"/>
        <end position="355"/>
    </location>
</feature>
<sequence>MEKARIMGSPLLSPNKEFKGKLHGILDKAIKTSRENTPIKPEPDTEPSSLVEHKQKEVNLTSILQNDLTDAKSLVTCSICDQLLYEPWTLACGHTYCYSCLCNWFVPNELKKTCPNCRMAVKQMPAPSFIIKQMVNLLMGRSEILPADETIDQHKERAREETEAVEKDRNDPAGLFKGTFPYRTTHPLLYDEEDDVARCPGCQHEYEGGSVCTHCHHVFDRDDEHYFSDEDNFEMDDDMSDQDELDVLNMDSDLEDEMEHDREIITSRRRIREQRHILAAHSRIHALAHAVVEAHPGHPDILDQVELAPYHQRYLGALSDRVSISDSEDDNSDAEDSDEDTSDGSDNSTDDEENPEQPPRSRRPRAILDSDSDSEDGGEISTGRRDGRRQRPISIISDDTSEENERELRQAGWRGLSPSFDERRAEWSPLESESGNSQSEQTVIGNSPSVGPESRRFYEDGEESDDDDVDEDGDTEMSTAGDYNTDYDAFQRRSESRDLSAEPGTDGYAPTIESGSSTPAPSSIYGGYSMAENLGVVHEIHRADSSDESDDEAILPPRRRPRTHHSPRVSGSRRVRTNASLIQQGLISGSQTEINGRIHFQPAQKNVNESQERTDFNNYMTRRAESYRQRQPERSRQTDPRPPCVSEPPFAPIGAWGPWGPGAF</sequence>
<name>A0A9P7ZAV0_9HELO</name>
<feature type="compositionally biased region" description="Polar residues" evidence="5">
    <location>
        <begin position="431"/>
        <end position="449"/>
    </location>
</feature>
<evidence type="ECO:0000313" key="7">
    <source>
        <dbReference type="EMBL" id="KAG9248312.1"/>
    </source>
</evidence>
<dbReference type="PANTHER" id="PTHR23327">
    <property type="entry name" value="RING FINGER PROTEIN 127"/>
    <property type="match status" value="1"/>
</dbReference>
<dbReference type="GO" id="GO:0008270">
    <property type="term" value="F:zinc ion binding"/>
    <property type="evidence" value="ECO:0007669"/>
    <property type="project" value="UniProtKB-KW"/>
</dbReference>
<keyword evidence="3" id="KW-0862">Zinc</keyword>
<evidence type="ECO:0000256" key="1">
    <source>
        <dbReference type="ARBA" id="ARBA00022723"/>
    </source>
</evidence>
<dbReference type="AlphaFoldDB" id="A0A9P7ZAV0"/>
<keyword evidence="2 4" id="KW-0863">Zinc-finger</keyword>
<evidence type="ECO:0000259" key="6">
    <source>
        <dbReference type="PROSITE" id="PS50089"/>
    </source>
</evidence>
<proteinExistence type="predicted"/>
<feature type="compositionally biased region" description="Basic and acidic residues" evidence="5">
    <location>
        <begin position="489"/>
        <end position="500"/>
    </location>
</feature>
<feature type="region of interest" description="Disordered" evidence="5">
    <location>
        <begin position="607"/>
        <end position="664"/>
    </location>
</feature>
<keyword evidence="1" id="KW-0479">Metal-binding</keyword>
<dbReference type="PROSITE" id="PS50089">
    <property type="entry name" value="ZF_RING_2"/>
    <property type="match status" value="1"/>
</dbReference>
<feature type="compositionally biased region" description="Acidic residues" evidence="5">
    <location>
        <begin position="460"/>
        <end position="475"/>
    </location>
</feature>
<dbReference type="Pfam" id="PF00097">
    <property type="entry name" value="zf-C3HC4"/>
    <property type="match status" value="1"/>
</dbReference>
<dbReference type="Proteomes" id="UP000887226">
    <property type="component" value="Unassembled WGS sequence"/>
</dbReference>
<evidence type="ECO:0000256" key="3">
    <source>
        <dbReference type="ARBA" id="ARBA00022833"/>
    </source>
</evidence>
<dbReference type="OrthoDB" id="6105938at2759"/>
<dbReference type="InterPro" id="IPR018957">
    <property type="entry name" value="Znf_C3HC4_RING-type"/>
</dbReference>
<evidence type="ECO:0000256" key="4">
    <source>
        <dbReference type="PROSITE-ProRule" id="PRU00175"/>
    </source>
</evidence>
<reference evidence="7" key="1">
    <citation type="journal article" date="2021" name="IMA Fungus">
        <title>Genomic characterization of three marine fungi, including Emericellopsis atlantica sp. nov. with signatures of a generalist lifestyle and marine biomass degradation.</title>
        <authorList>
            <person name="Hagestad O.C."/>
            <person name="Hou L."/>
            <person name="Andersen J.H."/>
            <person name="Hansen E.H."/>
            <person name="Altermark B."/>
            <person name="Li C."/>
            <person name="Kuhnert E."/>
            <person name="Cox R.J."/>
            <person name="Crous P.W."/>
            <person name="Spatafora J.W."/>
            <person name="Lail K."/>
            <person name="Amirebrahimi M."/>
            <person name="Lipzen A."/>
            <person name="Pangilinan J."/>
            <person name="Andreopoulos W."/>
            <person name="Hayes R.D."/>
            <person name="Ng V."/>
            <person name="Grigoriev I.V."/>
            <person name="Jackson S.A."/>
            <person name="Sutton T.D.S."/>
            <person name="Dobson A.D.W."/>
            <person name="Rama T."/>
        </authorList>
    </citation>
    <scope>NUCLEOTIDE SEQUENCE</scope>
    <source>
        <strain evidence="7">TRa3180A</strain>
    </source>
</reference>
<feature type="domain" description="RING-type" evidence="6">
    <location>
        <begin position="77"/>
        <end position="118"/>
    </location>
</feature>
<feature type="region of interest" description="Disordered" evidence="5">
    <location>
        <begin position="321"/>
        <end position="524"/>
    </location>
</feature>
<comment type="caution">
    <text evidence="7">The sequence shown here is derived from an EMBL/GenBank/DDBJ whole genome shotgun (WGS) entry which is preliminary data.</text>
</comment>
<accession>A0A9P7ZAV0</accession>
<dbReference type="Gene3D" id="3.30.40.10">
    <property type="entry name" value="Zinc/RING finger domain, C3HC4 (zinc finger)"/>
    <property type="match status" value="1"/>
</dbReference>